<dbReference type="SUPFAM" id="SSF56784">
    <property type="entry name" value="HAD-like"/>
    <property type="match status" value="1"/>
</dbReference>
<dbReference type="GO" id="GO:0000287">
    <property type="term" value="F:magnesium ion binding"/>
    <property type="evidence" value="ECO:0007669"/>
    <property type="project" value="TreeGrafter"/>
</dbReference>
<name>A0A9D9DGQ6_9FIRM</name>
<dbReference type="InterPro" id="IPR023214">
    <property type="entry name" value="HAD_sf"/>
</dbReference>
<evidence type="ECO:0000313" key="2">
    <source>
        <dbReference type="Proteomes" id="UP000823634"/>
    </source>
</evidence>
<dbReference type="SFLD" id="SFLDS00003">
    <property type="entry name" value="Haloacid_Dehalogenase"/>
    <property type="match status" value="1"/>
</dbReference>
<reference evidence="1" key="2">
    <citation type="journal article" date="2021" name="PeerJ">
        <title>Extensive microbial diversity within the chicken gut microbiome revealed by metagenomics and culture.</title>
        <authorList>
            <person name="Gilroy R."/>
            <person name="Ravi A."/>
            <person name="Getino M."/>
            <person name="Pursley I."/>
            <person name="Horton D.L."/>
            <person name="Alikhan N.F."/>
            <person name="Baker D."/>
            <person name="Gharbi K."/>
            <person name="Hall N."/>
            <person name="Watson M."/>
            <person name="Adriaenssens E.M."/>
            <person name="Foster-Nyarko E."/>
            <person name="Jarju S."/>
            <person name="Secka A."/>
            <person name="Antonio M."/>
            <person name="Oren A."/>
            <person name="Chaudhuri R.R."/>
            <person name="La Ragione R."/>
            <person name="Hildebrand F."/>
            <person name="Pallen M.J."/>
        </authorList>
    </citation>
    <scope>NUCLEOTIDE SEQUENCE</scope>
    <source>
        <strain evidence="1">17113</strain>
    </source>
</reference>
<dbReference type="InterPro" id="IPR036412">
    <property type="entry name" value="HAD-like_sf"/>
</dbReference>
<dbReference type="PANTHER" id="PTHR10000">
    <property type="entry name" value="PHOSPHOSERINE PHOSPHATASE"/>
    <property type="match status" value="1"/>
</dbReference>
<dbReference type="GO" id="GO:0016791">
    <property type="term" value="F:phosphatase activity"/>
    <property type="evidence" value="ECO:0007669"/>
    <property type="project" value="TreeGrafter"/>
</dbReference>
<dbReference type="EMBL" id="JADINA010000023">
    <property type="protein sequence ID" value="MBO8426373.1"/>
    <property type="molecule type" value="Genomic_DNA"/>
</dbReference>
<evidence type="ECO:0000313" key="1">
    <source>
        <dbReference type="EMBL" id="MBO8426373.1"/>
    </source>
</evidence>
<proteinExistence type="predicted"/>
<gene>
    <name evidence="1" type="ORF">IAC61_03525</name>
</gene>
<dbReference type="Pfam" id="PF08282">
    <property type="entry name" value="Hydrolase_3"/>
    <property type="match status" value="1"/>
</dbReference>
<dbReference type="Gene3D" id="3.30.1240.10">
    <property type="match status" value="1"/>
</dbReference>
<dbReference type="GO" id="GO:0005829">
    <property type="term" value="C:cytosol"/>
    <property type="evidence" value="ECO:0007669"/>
    <property type="project" value="TreeGrafter"/>
</dbReference>
<dbReference type="Proteomes" id="UP000823634">
    <property type="component" value="Unassembled WGS sequence"/>
</dbReference>
<dbReference type="SFLD" id="SFLDG01140">
    <property type="entry name" value="C2.B:_Phosphomannomutase_and_P"/>
    <property type="match status" value="1"/>
</dbReference>
<dbReference type="AlphaFoldDB" id="A0A9D9DGQ6"/>
<reference evidence="1" key="1">
    <citation type="submission" date="2020-10" db="EMBL/GenBank/DDBJ databases">
        <authorList>
            <person name="Gilroy R."/>
        </authorList>
    </citation>
    <scope>NUCLEOTIDE SEQUENCE</scope>
    <source>
        <strain evidence="1">17113</strain>
    </source>
</reference>
<keyword evidence="1" id="KW-0378">Hydrolase</keyword>
<protein>
    <submittedName>
        <fullName evidence="1">HAD hydrolase family protein</fullName>
    </submittedName>
</protein>
<accession>A0A9D9DGQ6</accession>
<dbReference type="PANTHER" id="PTHR10000:SF8">
    <property type="entry name" value="HAD SUPERFAMILY HYDROLASE-LIKE, TYPE 3"/>
    <property type="match status" value="1"/>
</dbReference>
<dbReference type="Gene3D" id="3.40.50.1000">
    <property type="entry name" value="HAD superfamily/HAD-like"/>
    <property type="match status" value="1"/>
</dbReference>
<organism evidence="1 2">
    <name type="scientific">Candidatus Alloenteromonas pullistercoris</name>
    <dbReference type="NCBI Taxonomy" id="2840785"/>
    <lineage>
        <taxon>Bacteria</taxon>
        <taxon>Bacillati</taxon>
        <taxon>Bacillota</taxon>
        <taxon>Bacillota incertae sedis</taxon>
        <taxon>Candidatus Alloenteromonas</taxon>
    </lineage>
</organism>
<comment type="caution">
    <text evidence="1">The sequence shown here is derived from an EMBL/GenBank/DDBJ whole genome shotgun (WGS) entry which is preliminary data.</text>
</comment>
<sequence length="260" mass="28800">MENLLCFDLDDTLIPRGSSSIPEKEIEAINHRLQEGDGVALASGRPFASLRRHLSRFDEGEKYAICFNGAMVYSFSGELLYYSLLCYADLYKVKRMFPDPRFDVYAYLPDGSIACFEKGKYVKMEERINRLPPSLVLPLDGNGVDMSVQVGKVMIGADPEVSKAIRFEGKGYSVTRSSPVFFEILSKGVDKSVGVSFLKEKTKAKRAICFGDELNDLRMIKENVGVAMGNAKSEVKQVASFVTKKVGEDGVAYAIKELLG</sequence>